<dbReference type="EMBL" id="PVWQ01000012">
    <property type="protein sequence ID" value="RDW67501.1"/>
    <property type="molecule type" value="Genomic_DNA"/>
</dbReference>
<dbReference type="OrthoDB" id="4757095at2759"/>
<proteinExistence type="predicted"/>
<dbReference type="GeneID" id="38119737"/>
<dbReference type="Pfam" id="PF24864">
    <property type="entry name" value="DUF7730"/>
    <property type="match status" value="1"/>
</dbReference>
<evidence type="ECO:0000259" key="2">
    <source>
        <dbReference type="Pfam" id="PF24864"/>
    </source>
</evidence>
<dbReference type="Proteomes" id="UP000256690">
    <property type="component" value="Unassembled WGS sequence"/>
</dbReference>
<dbReference type="AlphaFoldDB" id="A0A3D8R0R7"/>
<dbReference type="PANTHER" id="PTHR38790">
    <property type="entry name" value="2EXR DOMAIN-CONTAINING PROTEIN-RELATED"/>
    <property type="match status" value="1"/>
</dbReference>
<feature type="domain" description="DUF7730" evidence="2">
    <location>
        <begin position="80"/>
        <end position="248"/>
    </location>
</feature>
<dbReference type="STRING" id="1810919.A0A3D8R0R7"/>
<accession>A0A3D8R0R7</accession>
<name>A0A3D8R0R7_9EURO</name>
<evidence type="ECO:0000313" key="3">
    <source>
        <dbReference type="EMBL" id="RDW67501.1"/>
    </source>
</evidence>
<feature type="region of interest" description="Disordered" evidence="1">
    <location>
        <begin position="50"/>
        <end position="77"/>
    </location>
</feature>
<feature type="compositionally biased region" description="Polar residues" evidence="1">
    <location>
        <begin position="54"/>
        <end position="77"/>
    </location>
</feature>
<protein>
    <recommendedName>
        <fullName evidence="2">DUF7730 domain-containing protein</fullName>
    </recommendedName>
</protein>
<keyword evidence="4" id="KW-1185">Reference proteome</keyword>
<dbReference type="RefSeq" id="XP_026600469.1">
    <property type="nucleotide sequence ID" value="XM_026751383.1"/>
</dbReference>
<dbReference type="InterPro" id="IPR056632">
    <property type="entry name" value="DUF7730"/>
</dbReference>
<organism evidence="3 4">
    <name type="scientific">Aspergillus mulundensis</name>
    <dbReference type="NCBI Taxonomy" id="1810919"/>
    <lineage>
        <taxon>Eukaryota</taxon>
        <taxon>Fungi</taxon>
        <taxon>Dikarya</taxon>
        <taxon>Ascomycota</taxon>
        <taxon>Pezizomycotina</taxon>
        <taxon>Eurotiomycetes</taxon>
        <taxon>Eurotiomycetidae</taxon>
        <taxon>Eurotiales</taxon>
        <taxon>Aspergillaceae</taxon>
        <taxon>Aspergillus</taxon>
        <taxon>Aspergillus subgen. Nidulantes</taxon>
    </lineage>
</organism>
<evidence type="ECO:0000256" key="1">
    <source>
        <dbReference type="SAM" id="MobiDB-lite"/>
    </source>
</evidence>
<sequence>MDPPLTTVQAICLYVIVGPSEIWTGLRNGSVQQKIRNKLKQIARPITEYREQQTPRSFSASHRRSLTISESDSGAGRTDSQAQAWLFRCPREIRDIVYLEVLRVPNLHIWRSEGRVHVSRCRVGDSTAIDIYDGFDAGFDHFLPERTPCADSDMQYAVLGLLCSCRRIYTEAVQLLFEQNTFHASHRTLNVLPQAMAPGRLASIRTLRAYVPLSDSELATWKRASAVLKRMSGLRSLHVSFGPSWVRSLGLDAMPLVEPLLNLCVADFAVQLLDGMLVDGLKVEEWLWRSDLPFRVVLRKRWNYNY</sequence>
<comment type="caution">
    <text evidence="3">The sequence shown here is derived from an EMBL/GenBank/DDBJ whole genome shotgun (WGS) entry which is preliminary data.</text>
</comment>
<reference evidence="3 4" key="1">
    <citation type="journal article" date="2018" name="IMA Fungus">
        <title>IMA Genome-F 9: Draft genome sequence of Annulohypoxylon stygium, Aspergillus mulundensis, Berkeleyomyces basicola (syn. Thielaviopsis basicola), Ceratocystis smalleyi, two Cercospora beticola strains, Coleophoma cylindrospora, Fusarium fracticaudum, Phialophora cf. hyalina, and Morchella septimelata.</title>
        <authorList>
            <person name="Wingfield B.D."/>
            <person name="Bills G.F."/>
            <person name="Dong Y."/>
            <person name="Huang W."/>
            <person name="Nel W.J."/>
            <person name="Swalarsk-Parry B.S."/>
            <person name="Vaghefi N."/>
            <person name="Wilken P.M."/>
            <person name="An Z."/>
            <person name="de Beer Z.W."/>
            <person name="De Vos L."/>
            <person name="Chen L."/>
            <person name="Duong T.A."/>
            <person name="Gao Y."/>
            <person name="Hammerbacher A."/>
            <person name="Kikkert J.R."/>
            <person name="Li Y."/>
            <person name="Li H."/>
            <person name="Li K."/>
            <person name="Li Q."/>
            <person name="Liu X."/>
            <person name="Ma X."/>
            <person name="Naidoo K."/>
            <person name="Pethybridge S.J."/>
            <person name="Sun J."/>
            <person name="Steenkamp E.T."/>
            <person name="van der Nest M.A."/>
            <person name="van Wyk S."/>
            <person name="Wingfield M.J."/>
            <person name="Xiong C."/>
            <person name="Yue Q."/>
            <person name="Zhang X."/>
        </authorList>
    </citation>
    <scope>NUCLEOTIDE SEQUENCE [LARGE SCALE GENOMIC DNA]</scope>
    <source>
        <strain evidence="3 4">DSM 5745</strain>
    </source>
</reference>
<evidence type="ECO:0000313" key="4">
    <source>
        <dbReference type="Proteomes" id="UP000256690"/>
    </source>
</evidence>
<gene>
    <name evidence="3" type="ORF">DSM5745_09367</name>
</gene>